<dbReference type="RefSeq" id="WP_129267591.1">
    <property type="nucleotide sequence ID" value="NZ_MZXW01000004.1"/>
</dbReference>
<organism evidence="1 2">
    <name type="scientific">Bradyrhizobium betae</name>
    <dbReference type="NCBI Taxonomy" id="244734"/>
    <lineage>
        <taxon>Bacteria</taxon>
        <taxon>Pseudomonadati</taxon>
        <taxon>Pseudomonadota</taxon>
        <taxon>Alphaproteobacteria</taxon>
        <taxon>Hyphomicrobiales</taxon>
        <taxon>Nitrobacteraceae</taxon>
        <taxon>Bradyrhizobium</taxon>
    </lineage>
</organism>
<comment type="caution">
    <text evidence="1">The sequence shown here is derived from an EMBL/GenBank/DDBJ whole genome shotgun (WGS) entry which is preliminary data.</text>
</comment>
<gene>
    <name evidence="1" type="ORF">B5V03_02060</name>
</gene>
<evidence type="ECO:0000313" key="1">
    <source>
        <dbReference type="EMBL" id="RXT54247.1"/>
    </source>
</evidence>
<keyword evidence="2" id="KW-1185">Reference proteome</keyword>
<dbReference type="OrthoDB" id="512901at2"/>
<dbReference type="Proteomes" id="UP000290819">
    <property type="component" value="Unassembled WGS sequence"/>
</dbReference>
<evidence type="ECO:0000313" key="2">
    <source>
        <dbReference type="Proteomes" id="UP000290819"/>
    </source>
</evidence>
<dbReference type="EMBL" id="MZXW01000004">
    <property type="protein sequence ID" value="RXT54247.1"/>
    <property type="molecule type" value="Genomic_DNA"/>
</dbReference>
<accession>A0A4Q1VUY8</accession>
<reference evidence="1 2" key="1">
    <citation type="submission" date="2017-03" db="EMBL/GenBank/DDBJ databases">
        <authorList>
            <person name="Safronova V.I."/>
            <person name="Sazanova A.L."/>
            <person name="Chirak E.R."/>
        </authorList>
    </citation>
    <scope>NUCLEOTIDE SEQUENCE [LARGE SCALE GENOMIC DNA]</scope>
    <source>
        <strain evidence="1 2">Opo-243</strain>
    </source>
</reference>
<evidence type="ECO:0008006" key="3">
    <source>
        <dbReference type="Google" id="ProtNLM"/>
    </source>
</evidence>
<name>A0A4Q1VUY8_9BRAD</name>
<sequence>MMIQHASIPADDPKSVVQVLARIFGGEVTTFPPGGPDAWMAWSKDGTVQIEVTRRGRCLIYDTGKFNWTTDQPPVRHSEVHLGIFIDKPEPEILAIAKEAGWPAQHSDRAGGQFGLAEVWVEGVFLLEFIDPEQAIRLKRAVTVQNWRRVFPS</sequence>
<dbReference type="AlphaFoldDB" id="A0A4Q1VUY8"/>
<protein>
    <recommendedName>
        <fullName evidence="3">VOC domain-containing protein</fullName>
    </recommendedName>
</protein>
<proteinExistence type="predicted"/>